<dbReference type="AlphaFoldDB" id="A0A553ZYU2"/>
<dbReference type="Proteomes" id="UP000318521">
    <property type="component" value="Unassembled WGS sequence"/>
</dbReference>
<name>A0A553ZYU2_9BACI</name>
<evidence type="ECO:0000259" key="1">
    <source>
        <dbReference type="Pfam" id="PF01636"/>
    </source>
</evidence>
<protein>
    <submittedName>
        <fullName evidence="2">Aminoglycoside phosphotransferase family protein</fullName>
    </submittedName>
</protein>
<dbReference type="InterPro" id="IPR011009">
    <property type="entry name" value="Kinase-like_dom_sf"/>
</dbReference>
<evidence type="ECO:0000313" key="2">
    <source>
        <dbReference type="EMBL" id="TSB46620.1"/>
    </source>
</evidence>
<gene>
    <name evidence="2" type="ORF">FN960_09695</name>
</gene>
<organism evidence="2 3">
    <name type="scientific">Alkalicoccobacillus porphyridii</name>
    <dbReference type="NCBI Taxonomy" id="2597270"/>
    <lineage>
        <taxon>Bacteria</taxon>
        <taxon>Bacillati</taxon>
        <taxon>Bacillota</taxon>
        <taxon>Bacilli</taxon>
        <taxon>Bacillales</taxon>
        <taxon>Bacillaceae</taxon>
        <taxon>Alkalicoccobacillus</taxon>
    </lineage>
</organism>
<keyword evidence="3" id="KW-1185">Reference proteome</keyword>
<reference evidence="2 3" key="1">
    <citation type="submission" date="2019-07" db="EMBL/GenBank/DDBJ databases">
        <authorList>
            <person name="Park Y.J."/>
            <person name="Jeong S.E."/>
            <person name="Jung H.S."/>
        </authorList>
    </citation>
    <scope>NUCLEOTIDE SEQUENCE [LARGE SCALE GENOMIC DNA]</scope>
    <source>
        <strain evidence="3">P16(2019)</strain>
    </source>
</reference>
<evidence type="ECO:0000313" key="3">
    <source>
        <dbReference type="Proteomes" id="UP000318521"/>
    </source>
</evidence>
<dbReference type="EMBL" id="VLXZ01000005">
    <property type="protein sequence ID" value="TSB46620.1"/>
    <property type="molecule type" value="Genomic_DNA"/>
</dbReference>
<dbReference type="InterPro" id="IPR002575">
    <property type="entry name" value="Aminoglycoside_PTrfase"/>
</dbReference>
<comment type="caution">
    <text evidence="2">The sequence shown here is derived from an EMBL/GenBank/DDBJ whole genome shotgun (WGS) entry which is preliminary data.</text>
</comment>
<dbReference type="Pfam" id="PF01636">
    <property type="entry name" value="APH"/>
    <property type="match status" value="1"/>
</dbReference>
<dbReference type="Gene3D" id="3.90.1200.10">
    <property type="match status" value="1"/>
</dbReference>
<sequence length="247" mass="28379">MELGTFIAKGNTADIYSSGQHVIKLFHEGLSESYTFYEANKQRSAYLEGLPVPEIIDIKVINGKQAIIMEHIDGTTLGDLYINNSHDAKRYLELSIDVQLAIHKVTINSIEKMSEKLIRQIERASILQDKQKVFLLERLKQMKYESRLCHGDFHLYNLIQNNEGVAIIDWVDASMGDIRADVYRTYLLYMPHSMEFADMYLDLYCSKSGVKKEEILQWAPIIAGARLSENVTGEDHQRLLDIVDQYT</sequence>
<dbReference type="SUPFAM" id="SSF56112">
    <property type="entry name" value="Protein kinase-like (PK-like)"/>
    <property type="match status" value="1"/>
</dbReference>
<dbReference type="GO" id="GO:0016740">
    <property type="term" value="F:transferase activity"/>
    <property type="evidence" value="ECO:0007669"/>
    <property type="project" value="UniProtKB-KW"/>
</dbReference>
<dbReference type="OrthoDB" id="9800774at2"/>
<keyword evidence="2" id="KW-0808">Transferase</keyword>
<accession>A0A553ZYU2</accession>
<proteinExistence type="predicted"/>
<dbReference type="RefSeq" id="WP_143848515.1">
    <property type="nucleotide sequence ID" value="NZ_VLXZ01000005.1"/>
</dbReference>
<feature type="domain" description="Aminoglycoside phosphotransferase" evidence="1">
    <location>
        <begin position="45"/>
        <end position="205"/>
    </location>
</feature>